<dbReference type="Proteomes" id="UP000034057">
    <property type="component" value="Unassembled WGS sequence"/>
</dbReference>
<comment type="caution">
    <text evidence="1">The sequence shown here is derived from an EMBL/GenBank/DDBJ whole genome shotgun (WGS) entry which is preliminary data.</text>
</comment>
<reference evidence="1 2" key="1">
    <citation type="journal article" date="2015" name="Nature">
        <title>rRNA introns, odd ribosomes, and small enigmatic genomes across a large radiation of phyla.</title>
        <authorList>
            <person name="Brown C.T."/>
            <person name="Hug L.A."/>
            <person name="Thomas B.C."/>
            <person name="Sharon I."/>
            <person name="Castelle C.J."/>
            <person name="Singh A."/>
            <person name="Wilkins M.J."/>
            <person name="Williams K.H."/>
            <person name="Banfield J.F."/>
        </authorList>
    </citation>
    <scope>NUCLEOTIDE SEQUENCE [LARGE SCALE GENOMIC DNA]</scope>
</reference>
<proteinExistence type="predicted"/>
<evidence type="ECO:0000313" key="1">
    <source>
        <dbReference type="EMBL" id="KKW17211.1"/>
    </source>
</evidence>
<dbReference type="AlphaFoldDB" id="A0A0G1WEJ5"/>
<evidence type="ECO:0000313" key="2">
    <source>
        <dbReference type="Proteomes" id="UP000034057"/>
    </source>
</evidence>
<dbReference type="EMBL" id="LCQO01000042">
    <property type="protein sequence ID" value="KKW17211.1"/>
    <property type="molecule type" value="Genomic_DNA"/>
</dbReference>
<feature type="non-terminal residue" evidence="1">
    <location>
        <position position="1"/>
    </location>
</feature>
<name>A0A0G1WEJ5_9BACT</name>
<organism evidence="1 2">
    <name type="scientific">Candidatus Kaiserbacteria bacterium GW2011_GWA1_50_28</name>
    <dbReference type="NCBI Taxonomy" id="1618668"/>
    <lineage>
        <taxon>Bacteria</taxon>
        <taxon>Candidatus Kaiseribacteriota</taxon>
    </lineage>
</organism>
<accession>A0A0G1WEJ5</accession>
<protein>
    <submittedName>
        <fullName evidence="1">Uncharacterized protein</fullName>
    </submittedName>
</protein>
<sequence>TSSTTRYRSIRLSPIVEYSRLQPPVGVSAVLSPIGEGHPLRSPMRHSLGEPLPHQLADTWQAAPEAPELYPDTNFDIVSLAPHPSQSLYEISMRTRRKFQLLDRLRRYAKVGVRVYSCETISKLMFGTIWDYPVFRRAIPNFGVRSYLLLPRLPVALRPP</sequence>
<gene>
    <name evidence="1" type="ORF">UY59_C0042G0001</name>
</gene>